<reference evidence="1 2" key="1">
    <citation type="submission" date="2020-06" db="EMBL/GenBank/DDBJ databases">
        <authorList>
            <person name="Li R."/>
            <person name="Bekaert M."/>
        </authorList>
    </citation>
    <scope>NUCLEOTIDE SEQUENCE [LARGE SCALE GENOMIC DNA]</scope>
    <source>
        <strain evidence="2">wild</strain>
    </source>
</reference>
<gene>
    <name evidence="1" type="ORF">MCOR_1140</name>
</gene>
<sequence length="230" mass="26505">MAVNTQQADNEISGNLLNDKDTKAILMDILRSLRVLTDRVEKIEKEVQKIDYIKESLSNLSTRVKTNEGTIIEIQERNRQVEECLEKMGHIVDTMVDKYLKNVGEISEIKDKMEAMEKESGTRSNIDIKEIQAEVLDLKCRSRSNNLIFSGLAFQRDEICQSKIQNFITNELEIPYRVNLGKVHRFGKSGLNGARPIVLNNTFKLKEKRFGISEQFPIEIERKRKDSTQS</sequence>
<protein>
    <submittedName>
        <fullName evidence="1">Uncharacterized protein</fullName>
    </submittedName>
</protein>
<dbReference type="EMBL" id="CACVKT020000204">
    <property type="protein sequence ID" value="CAC5357483.1"/>
    <property type="molecule type" value="Genomic_DNA"/>
</dbReference>
<dbReference type="OrthoDB" id="6184362at2759"/>
<evidence type="ECO:0000313" key="1">
    <source>
        <dbReference type="EMBL" id="CAC5357483.1"/>
    </source>
</evidence>
<dbReference type="AlphaFoldDB" id="A0A6J7ZXS1"/>
<organism evidence="1 2">
    <name type="scientific">Mytilus coruscus</name>
    <name type="common">Sea mussel</name>
    <dbReference type="NCBI Taxonomy" id="42192"/>
    <lineage>
        <taxon>Eukaryota</taxon>
        <taxon>Metazoa</taxon>
        <taxon>Spiralia</taxon>
        <taxon>Lophotrochozoa</taxon>
        <taxon>Mollusca</taxon>
        <taxon>Bivalvia</taxon>
        <taxon>Autobranchia</taxon>
        <taxon>Pteriomorphia</taxon>
        <taxon>Mytilida</taxon>
        <taxon>Mytiloidea</taxon>
        <taxon>Mytilidae</taxon>
        <taxon>Mytilinae</taxon>
        <taxon>Mytilus</taxon>
    </lineage>
</organism>
<keyword evidence="2" id="KW-1185">Reference proteome</keyword>
<name>A0A6J7ZXS1_MYTCO</name>
<accession>A0A6J7ZXS1</accession>
<dbReference type="Proteomes" id="UP000507470">
    <property type="component" value="Unassembled WGS sequence"/>
</dbReference>
<evidence type="ECO:0000313" key="2">
    <source>
        <dbReference type="Proteomes" id="UP000507470"/>
    </source>
</evidence>
<proteinExistence type="predicted"/>